<dbReference type="InterPro" id="IPR011042">
    <property type="entry name" value="6-blade_b-propeller_TolB-like"/>
</dbReference>
<accession>A0A068UGR0</accession>
<dbReference type="Proteomes" id="UP000295252">
    <property type="component" value="Chromosome IV"/>
</dbReference>
<evidence type="ECO:0000256" key="1">
    <source>
        <dbReference type="ARBA" id="ARBA00004116"/>
    </source>
</evidence>
<dbReference type="SUPFAM" id="SSF63829">
    <property type="entry name" value="Calcium-dependent phosphotriesterase"/>
    <property type="match status" value="1"/>
</dbReference>
<dbReference type="InParanoid" id="A0A068UGR0"/>
<dbReference type="PANTHER" id="PTHR10426:SF136">
    <property type="entry name" value="PROTEIN STRICTOSIDINE SYNTHASE-LIKE 9-LIKE"/>
    <property type="match status" value="1"/>
</dbReference>
<comment type="similarity">
    <text evidence="2">Belongs to the strictosidine synthase family.</text>
</comment>
<proteinExistence type="inferred from homology"/>
<gene>
    <name evidence="7" type="ORF">GSCOC_T00023824001</name>
</gene>
<dbReference type="GO" id="GO:0016787">
    <property type="term" value="F:hydrolase activity"/>
    <property type="evidence" value="ECO:0007669"/>
    <property type="project" value="TreeGrafter"/>
</dbReference>
<keyword evidence="3" id="KW-0926">Vacuole</keyword>
<feature type="signal peptide" evidence="5">
    <location>
        <begin position="1"/>
        <end position="18"/>
    </location>
</feature>
<organism evidence="7 8">
    <name type="scientific">Coffea canephora</name>
    <name type="common">Robusta coffee</name>
    <dbReference type="NCBI Taxonomy" id="49390"/>
    <lineage>
        <taxon>Eukaryota</taxon>
        <taxon>Viridiplantae</taxon>
        <taxon>Streptophyta</taxon>
        <taxon>Embryophyta</taxon>
        <taxon>Tracheophyta</taxon>
        <taxon>Spermatophyta</taxon>
        <taxon>Magnoliopsida</taxon>
        <taxon>eudicotyledons</taxon>
        <taxon>Gunneridae</taxon>
        <taxon>Pentapetalae</taxon>
        <taxon>asterids</taxon>
        <taxon>lamiids</taxon>
        <taxon>Gentianales</taxon>
        <taxon>Rubiaceae</taxon>
        <taxon>Ixoroideae</taxon>
        <taxon>Gardenieae complex</taxon>
        <taxon>Bertiereae - Coffeeae clade</taxon>
        <taxon>Coffeeae</taxon>
        <taxon>Coffea</taxon>
    </lineage>
</organism>
<feature type="domain" description="Strictosidine synthase conserved region" evidence="6">
    <location>
        <begin position="151"/>
        <end position="237"/>
    </location>
</feature>
<dbReference type="Pfam" id="PF03088">
    <property type="entry name" value="Str_synth"/>
    <property type="match status" value="1"/>
</dbReference>
<evidence type="ECO:0000313" key="8">
    <source>
        <dbReference type="Proteomes" id="UP000295252"/>
    </source>
</evidence>
<evidence type="ECO:0000256" key="4">
    <source>
        <dbReference type="ARBA" id="ARBA00023180"/>
    </source>
</evidence>
<dbReference type="Gramene" id="CDP06823">
    <property type="protein sequence ID" value="CDP06823"/>
    <property type="gene ID" value="GSCOC_T00023824001"/>
</dbReference>
<dbReference type="InterPro" id="IPR018119">
    <property type="entry name" value="Strictosidine_synth_cons-reg"/>
</dbReference>
<keyword evidence="8" id="KW-1185">Reference proteome</keyword>
<dbReference type="GO" id="GO:0005773">
    <property type="term" value="C:vacuole"/>
    <property type="evidence" value="ECO:0007669"/>
    <property type="project" value="UniProtKB-SubCell"/>
</dbReference>
<feature type="chain" id="PRO_5001654879" description="Strictosidine synthase conserved region domain-containing protein" evidence="5">
    <location>
        <begin position="19"/>
        <end position="335"/>
    </location>
</feature>
<dbReference type="Gene3D" id="2.120.10.30">
    <property type="entry name" value="TolB, C-terminal domain"/>
    <property type="match status" value="1"/>
</dbReference>
<evidence type="ECO:0000313" key="7">
    <source>
        <dbReference type="EMBL" id="CDP06823.1"/>
    </source>
</evidence>
<protein>
    <recommendedName>
        <fullName evidence="6">Strictosidine synthase conserved region domain-containing protein</fullName>
    </recommendedName>
</protein>
<dbReference type="OrthoDB" id="5307922at2759"/>
<dbReference type="GO" id="GO:0012505">
    <property type="term" value="C:endomembrane system"/>
    <property type="evidence" value="ECO:0007669"/>
    <property type="project" value="TreeGrafter"/>
</dbReference>
<sequence>MPILSIFIVLFYLPKLFALDPYTHFTSLDLPPKSIGPESIALDRFNQGPYIGISDGRILKYKGPNVGFVLFAYTSPNRYERMKGFYELCDDVTDPNLGPTCGRPFGFSFNNFNGVLYIVDALLGLFKVGPEGGLATLIAKSAGGVPFKFLNGIDVDQLTGDVYLTVASQTFDLRNVIQGNYVLDSTGRLITYNPITKELKVLLDGLSIPAGPVVSTDRTFVLFSEFSTKTVKKYCLTGLKANTTEALLNLPGNPVKIKRAPEPGKFWVAVNEIVQQQPRNATPFGYKFDSFGEILLIKNLEDHYSNIIVNLVQEYNGGRVVVGSREVKFVGMYSK</sequence>
<evidence type="ECO:0000256" key="2">
    <source>
        <dbReference type="ARBA" id="ARBA00009191"/>
    </source>
</evidence>
<comment type="subcellular location">
    <subcellularLocation>
        <location evidence="1">Vacuole</location>
    </subcellularLocation>
</comment>
<keyword evidence="4" id="KW-0325">Glycoprotein</keyword>
<evidence type="ECO:0000256" key="3">
    <source>
        <dbReference type="ARBA" id="ARBA00022554"/>
    </source>
</evidence>
<dbReference type="EMBL" id="HG739107">
    <property type="protein sequence ID" value="CDP06823.1"/>
    <property type="molecule type" value="Genomic_DNA"/>
</dbReference>
<dbReference type="OMA" id="SENFWLA"/>
<name>A0A068UGR0_COFCA</name>
<dbReference type="AlphaFoldDB" id="A0A068UGR0"/>
<evidence type="ECO:0000256" key="5">
    <source>
        <dbReference type="SAM" id="SignalP"/>
    </source>
</evidence>
<reference evidence="8" key="1">
    <citation type="journal article" date="2014" name="Science">
        <title>The coffee genome provides insight into the convergent evolution of caffeine biosynthesis.</title>
        <authorList>
            <person name="Denoeud F."/>
            <person name="Carretero-Paulet L."/>
            <person name="Dereeper A."/>
            <person name="Droc G."/>
            <person name="Guyot R."/>
            <person name="Pietrella M."/>
            <person name="Zheng C."/>
            <person name="Alberti A."/>
            <person name="Anthony F."/>
            <person name="Aprea G."/>
            <person name="Aury J.M."/>
            <person name="Bento P."/>
            <person name="Bernard M."/>
            <person name="Bocs S."/>
            <person name="Campa C."/>
            <person name="Cenci A."/>
            <person name="Combes M.C."/>
            <person name="Crouzillat D."/>
            <person name="Da Silva C."/>
            <person name="Daddiego L."/>
            <person name="De Bellis F."/>
            <person name="Dussert S."/>
            <person name="Garsmeur O."/>
            <person name="Gayraud T."/>
            <person name="Guignon V."/>
            <person name="Jahn K."/>
            <person name="Jamilloux V."/>
            <person name="Joet T."/>
            <person name="Labadie K."/>
            <person name="Lan T."/>
            <person name="Leclercq J."/>
            <person name="Lepelley M."/>
            <person name="Leroy T."/>
            <person name="Li L.T."/>
            <person name="Librado P."/>
            <person name="Lopez L."/>
            <person name="Munoz A."/>
            <person name="Noel B."/>
            <person name="Pallavicini A."/>
            <person name="Perrotta G."/>
            <person name="Poncet V."/>
            <person name="Pot D."/>
            <person name="Priyono X."/>
            <person name="Rigoreau M."/>
            <person name="Rouard M."/>
            <person name="Rozas J."/>
            <person name="Tranchant-Dubreuil C."/>
            <person name="VanBuren R."/>
            <person name="Zhang Q."/>
            <person name="Andrade A.C."/>
            <person name="Argout X."/>
            <person name="Bertrand B."/>
            <person name="de Kochko A."/>
            <person name="Graziosi G."/>
            <person name="Henry R.J."/>
            <person name="Jayarama X."/>
            <person name="Ming R."/>
            <person name="Nagai C."/>
            <person name="Rounsley S."/>
            <person name="Sankoff D."/>
            <person name="Giuliano G."/>
            <person name="Albert V.A."/>
            <person name="Wincker P."/>
            <person name="Lashermes P."/>
        </authorList>
    </citation>
    <scope>NUCLEOTIDE SEQUENCE [LARGE SCALE GENOMIC DNA]</scope>
    <source>
        <strain evidence="8">cv. DH200-94</strain>
    </source>
</reference>
<evidence type="ECO:0000259" key="6">
    <source>
        <dbReference type="Pfam" id="PF03088"/>
    </source>
</evidence>
<dbReference type="STRING" id="49390.A0A068UGR0"/>
<dbReference type="PhylomeDB" id="A0A068UGR0"/>
<keyword evidence="5" id="KW-0732">Signal</keyword>
<dbReference type="PANTHER" id="PTHR10426">
    <property type="entry name" value="STRICTOSIDINE SYNTHASE-RELATED"/>
    <property type="match status" value="1"/>
</dbReference>